<evidence type="ECO:0000256" key="4">
    <source>
        <dbReference type="ARBA" id="ARBA00022801"/>
    </source>
</evidence>
<dbReference type="EC" id="3.6.1.41" evidence="1"/>
<keyword evidence="2" id="KW-0479">Metal-binding</keyword>
<evidence type="ECO:0000256" key="6">
    <source>
        <dbReference type="ARBA" id="ARBA00049417"/>
    </source>
</evidence>
<organism evidence="8 9">
    <name type="scientific">Amphibacillus marinus</name>
    <dbReference type="NCBI Taxonomy" id="872970"/>
    <lineage>
        <taxon>Bacteria</taxon>
        <taxon>Bacillati</taxon>
        <taxon>Bacillota</taxon>
        <taxon>Bacilli</taxon>
        <taxon>Bacillales</taxon>
        <taxon>Bacillaceae</taxon>
        <taxon>Amphibacillus</taxon>
    </lineage>
</organism>
<keyword evidence="4 8" id="KW-0378">Hydrolase</keyword>
<comment type="catalytic activity">
    <reaction evidence="6">
        <text>P(1),P(4)-bis(5'-adenosyl) tetraphosphate + H2O = 2 ADP + 2 H(+)</text>
        <dbReference type="Rhea" id="RHEA:24252"/>
        <dbReference type="ChEBI" id="CHEBI:15377"/>
        <dbReference type="ChEBI" id="CHEBI:15378"/>
        <dbReference type="ChEBI" id="CHEBI:58141"/>
        <dbReference type="ChEBI" id="CHEBI:456216"/>
        <dbReference type="EC" id="3.6.1.41"/>
    </reaction>
</comment>
<dbReference type="OrthoDB" id="9782134at2"/>
<dbReference type="GO" id="GO:0046872">
    <property type="term" value="F:metal ion binding"/>
    <property type="evidence" value="ECO:0007669"/>
    <property type="project" value="UniProtKB-KW"/>
</dbReference>
<dbReference type="SMART" id="SM00471">
    <property type="entry name" value="HDc"/>
    <property type="match status" value="1"/>
</dbReference>
<dbReference type="GO" id="GO:0008803">
    <property type="term" value="F:bis(5'-nucleosyl)-tetraphosphatase (symmetrical) activity"/>
    <property type="evidence" value="ECO:0007669"/>
    <property type="project" value="UniProtKB-EC"/>
</dbReference>
<evidence type="ECO:0000256" key="3">
    <source>
        <dbReference type="ARBA" id="ARBA00022741"/>
    </source>
</evidence>
<evidence type="ECO:0000313" key="9">
    <source>
        <dbReference type="Proteomes" id="UP000199300"/>
    </source>
</evidence>
<keyword evidence="3" id="KW-0547">Nucleotide-binding</keyword>
<dbReference type="Proteomes" id="UP000199300">
    <property type="component" value="Unassembled WGS sequence"/>
</dbReference>
<dbReference type="NCBIfam" id="TIGR00488">
    <property type="entry name" value="bis(5'-nucleosyl)-tetraphosphatase (symmetrical) YqeK"/>
    <property type="match status" value="1"/>
</dbReference>
<dbReference type="GO" id="GO:0000166">
    <property type="term" value="F:nucleotide binding"/>
    <property type="evidence" value="ECO:0007669"/>
    <property type="project" value="UniProtKB-KW"/>
</dbReference>
<evidence type="ECO:0000256" key="1">
    <source>
        <dbReference type="ARBA" id="ARBA00012506"/>
    </source>
</evidence>
<reference evidence="8 9" key="1">
    <citation type="submission" date="2016-10" db="EMBL/GenBank/DDBJ databases">
        <authorList>
            <person name="de Groot N.N."/>
        </authorList>
    </citation>
    <scope>NUCLEOTIDE SEQUENCE [LARGE SCALE GENOMIC DNA]</scope>
    <source>
        <strain evidence="8 9">CGMCC 1.10434</strain>
    </source>
</reference>
<dbReference type="Pfam" id="PF01966">
    <property type="entry name" value="HD"/>
    <property type="match status" value="1"/>
</dbReference>
<dbReference type="CDD" id="cd00077">
    <property type="entry name" value="HDc"/>
    <property type="match status" value="1"/>
</dbReference>
<evidence type="ECO:0000313" key="8">
    <source>
        <dbReference type="EMBL" id="SEO32887.1"/>
    </source>
</evidence>
<dbReference type="PANTHER" id="PTHR35795:SF1">
    <property type="entry name" value="BIS(5'-NUCLEOSYL)-TETRAPHOSPHATASE, SYMMETRICAL"/>
    <property type="match status" value="1"/>
</dbReference>
<sequence length="191" mass="22150">MNKASALARVKPQLNASRYAHTERVTDVAIALADRFDVDQEQAMLAAVFHDYAKYRDLTEMEEIIRTFRLPIDLLSYHHELWHGPVASVLLENELGIVDEAIKNAVFWHTTGHAHMSMLEKVIYLADYIEPGRNFTGIDHVRKKAETSLNEACFMAVRNSIKFLIEHERLIYPETLNMYNDLKRKLEETYS</sequence>
<feature type="domain" description="HD/PDEase" evidence="7">
    <location>
        <begin position="14"/>
        <end position="141"/>
    </location>
</feature>
<evidence type="ECO:0000256" key="5">
    <source>
        <dbReference type="ARBA" id="ARBA00023004"/>
    </source>
</evidence>
<keyword evidence="5" id="KW-0408">Iron</keyword>
<dbReference type="SUPFAM" id="SSF109604">
    <property type="entry name" value="HD-domain/PDEase-like"/>
    <property type="match status" value="1"/>
</dbReference>
<dbReference type="AlphaFoldDB" id="A0A1H8NTG4"/>
<accession>A0A1H8NTG4</accession>
<dbReference type="PANTHER" id="PTHR35795">
    <property type="entry name" value="SLR1885 PROTEIN"/>
    <property type="match status" value="1"/>
</dbReference>
<protein>
    <recommendedName>
        <fullName evidence="1">bis(5'-nucleosyl)-tetraphosphatase (symmetrical)</fullName>
        <ecNumber evidence="1">3.6.1.41</ecNumber>
    </recommendedName>
</protein>
<dbReference type="InterPro" id="IPR006674">
    <property type="entry name" value="HD_domain"/>
</dbReference>
<dbReference type="InterPro" id="IPR005249">
    <property type="entry name" value="YqeK"/>
</dbReference>
<evidence type="ECO:0000259" key="7">
    <source>
        <dbReference type="SMART" id="SM00471"/>
    </source>
</evidence>
<proteinExistence type="predicted"/>
<keyword evidence="9" id="KW-1185">Reference proteome</keyword>
<name>A0A1H8NTG4_9BACI</name>
<dbReference type="STRING" id="872970.SAMN04488134_10698"/>
<dbReference type="InterPro" id="IPR003607">
    <property type="entry name" value="HD/PDEase_dom"/>
</dbReference>
<gene>
    <name evidence="8" type="ORF">SAMN04488134_10698</name>
</gene>
<dbReference type="Gene3D" id="1.10.3210.10">
    <property type="entry name" value="Hypothetical protein af1432"/>
    <property type="match status" value="1"/>
</dbReference>
<dbReference type="InterPro" id="IPR051094">
    <property type="entry name" value="Diverse_Catalytic_Enzymes"/>
</dbReference>
<dbReference type="EMBL" id="FODJ01000006">
    <property type="protein sequence ID" value="SEO32887.1"/>
    <property type="molecule type" value="Genomic_DNA"/>
</dbReference>
<evidence type="ECO:0000256" key="2">
    <source>
        <dbReference type="ARBA" id="ARBA00022723"/>
    </source>
</evidence>
<dbReference type="RefSeq" id="WP_091497419.1">
    <property type="nucleotide sequence ID" value="NZ_FODJ01000006.1"/>
</dbReference>